<protein>
    <submittedName>
        <fullName evidence="1">Uncharacterized protein</fullName>
    </submittedName>
</protein>
<keyword evidence="2" id="KW-1185">Reference proteome</keyword>
<dbReference type="AlphaFoldDB" id="A0A6A1UIS4"/>
<comment type="caution">
    <text evidence="1">The sequence shown here is derived from an EMBL/GenBank/DDBJ whole genome shotgun (WGS) entry which is preliminary data.</text>
</comment>
<evidence type="ECO:0000313" key="2">
    <source>
        <dbReference type="Proteomes" id="UP000516437"/>
    </source>
</evidence>
<name>A0A6A1UIS4_9ROSI</name>
<sequence length="84" mass="8966">MIVVNDVSYNPCVSIIVITCTANYIPLRPPNPLPKNGEDIIKCFSLAIYPGSLCLQLCKALSAYDCNAGSPEEASSYTNPVSLA</sequence>
<gene>
    <name evidence="1" type="ORF">CJ030_MR0G007444</name>
</gene>
<dbReference type="Proteomes" id="UP000516437">
    <property type="component" value="Unassembled WGS sequence"/>
</dbReference>
<evidence type="ECO:0000313" key="1">
    <source>
        <dbReference type="EMBL" id="KAB1200394.1"/>
    </source>
</evidence>
<dbReference type="EMBL" id="RXIC02000168">
    <property type="protein sequence ID" value="KAB1200394.1"/>
    <property type="molecule type" value="Genomic_DNA"/>
</dbReference>
<reference evidence="1 2" key="1">
    <citation type="journal article" date="2019" name="Plant Biotechnol. J.">
        <title>The red bayberry genome and genetic basis of sex determination.</title>
        <authorList>
            <person name="Jia H.M."/>
            <person name="Jia H.J."/>
            <person name="Cai Q.L."/>
            <person name="Wang Y."/>
            <person name="Zhao H.B."/>
            <person name="Yang W.F."/>
            <person name="Wang G.Y."/>
            <person name="Li Y.H."/>
            <person name="Zhan D.L."/>
            <person name="Shen Y.T."/>
            <person name="Niu Q.F."/>
            <person name="Chang L."/>
            <person name="Qiu J."/>
            <person name="Zhao L."/>
            <person name="Xie H.B."/>
            <person name="Fu W.Y."/>
            <person name="Jin J."/>
            <person name="Li X.W."/>
            <person name="Jiao Y."/>
            <person name="Zhou C.C."/>
            <person name="Tu T."/>
            <person name="Chai C.Y."/>
            <person name="Gao J.L."/>
            <person name="Fan L.J."/>
            <person name="van de Weg E."/>
            <person name="Wang J.Y."/>
            <person name="Gao Z.S."/>
        </authorList>
    </citation>
    <scope>NUCLEOTIDE SEQUENCE [LARGE SCALE GENOMIC DNA]</scope>
    <source>
        <tissue evidence="1">Leaves</tissue>
    </source>
</reference>
<accession>A0A6A1UIS4</accession>
<proteinExistence type="predicted"/>
<organism evidence="1 2">
    <name type="scientific">Morella rubra</name>
    <name type="common">Chinese bayberry</name>
    <dbReference type="NCBI Taxonomy" id="262757"/>
    <lineage>
        <taxon>Eukaryota</taxon>
        <taxon>Viridiplantae</taxon>
        <taxon>Streptophyta</taxon>
        <taxon>Embryophyta</taxon>
        <taxon>Tracheophyta</taxon>
        <taxon>Spermatophyta</taxon>
        <taxon>Magnoliopsida</taxon>
        <taxon>eudicotyledons</taxon>
        <taxon>Gunneridae</taxon>
        <taxon>Pentapetalae</taxon>
        <taxon>rosids</taxon>
        <taxon>fabids</taxon>
        <taxon>Fagales</taxon>
        <taxon>Myricaceae</taxon>
        <taxon>Morella</taxon>
    </lineage>
</organism>